<reference evidence="3" key="1">
    <citation type="submission" date="2023-06" db="EMBL/GenBank/DDBJ databases">
        <title>Genome-scale phylogeny and comparative genomics of the fungal order Sordariales.</title>
        <authorList>
            <consortium name="Lawrence Berkeley National Laboratory"/>
            <person name="Hensen N."/>
            <person name="Bonometti L."/>
            <person name="Westerberg I."/>
            <person name="Brannstrom I.O."/>
            <person name="Guillou S."/>
            <person name="Cros-Aarteil S."/>
            <person name="Calhoun S."/>
            <person name="Haridas S."/>
            <person name="Kuo A."/>
            <person name="Mondo S."/>
            <person name="Pangilinan J."/>
            <person name="Riley R."/>
            <person name="LaButti K."/>
            <person name="Andreopoulos B."/>
            <person name="Lipzen A."/>
            <person name="Chen C."/>
            <person name="Yanf M."/>
            <person name="Daum C."/>
            <person name="Ng V."/>
            <person name="Clum A."/>
            <person name="Steindorff A."/>
            <person name="Ohm R."/>
            <person name="Martin F."/>
            <person name="Silar P."/>
            <person name="Natvig D."/>
            <person name="Lalanne C."/>
            <person name="Gautier V."/>
            <person name="Ament-velasquez S.L."/>
            <person name="Kruys A."/>
            <person name="Hutchinson M.I."/>
            <person name="Powell A.J."/>
            <person name="Barry K."/>
            <person name="Miller A.N."/>
            <person name="Grigoriev I.V."/>
            <person name="Debuchy R."/>
            <person name="Gladieux P."/>
            <person name="Thoren M.H."/>
            <person name="Johannesson H."/>
        </authorList>
    </citation>
    <scope>NUCLEOTIDE SEQUENCE</scope>
    <source>
        <strain evidence="3">SMH3391-2</strain>
    </source>
</reference>
<feature type="compositionally biased region" description="Low complexity" evidence="1">
    <location>
        <begin position="1"/>
        <end position="37"/>
    </location>
</feature>
<dbReference type="Proteomes" id="UP001174934">
    <property type="component" value="Unassembled WGS sequence"/>
</dbReference>
<dbReference type="GO" id="GO:0003700">
    <property type="term" value="F:DNA-binding transcription factor activity"/>
    <property type="evidence" value="ECO:0007669"/>
    <property type="project" value="InterPro"/>
</dbReference>
<organism evidence="3 4">
    <name type="scientific">Bombardia bombarda</name>
    <dbReference type="NCBI Taxonomy" id="252184"/>
    <lineage>
        <taxon>Eukaryota</taxon>
        <taxon>Fungi</taxon>
        <taxon>Dikarya</taxon>
        <taxon>Ascomycota</taxon>
        <taxon>Pezizomycotina</taxon>
        <taxon>Sordariomycetes</taxon>
        <taxon>Sordariomycetidae</taxon>
        <taxon>Sordariales</taxon>
        <taxon>Lasiosphaeriaceae</taxon>
        <taxon>Bombardia</taxon>
    </lineage>
</organism>
<feature type="domain" description="BZIP" evidence="2">
    <location>
        <begin position="53"/>
        <end position="68"/>
    </location>
</feature>
<name>A0AA39X994_9PEZI</name>
<keyword evidence="4" id="KW-1185">Reference proteome</keyword>
<accession>A0AA39X994</accession>
<dbReference type="InterPro" id="IPR046347">
    <property type="entry name" value="bZIP_sf"/>
</dbReference>
<dbReference type="PROSITE" id="PS00036">
    <property type="entry name" value="BZIP_BASIC"/>
    <property type="match status" value="1"/>
</dbReference>
<evidence type="ECO:0000259" key="2">
    <source>
        <dbReference type="PROSITE" id="PS00036"/>
    </source>
</evidence>
<feature type="compositionally biased region" description="Low complexity" evidence="1">
    <location>
        <begin position="82"/>
        <end position="123"/>
    </location>
</feature>
<dbReference type="PANTHER" id="PTHR39607">
    <property type="entry name" value="XANTHOCILLIN BIOSYNTHESIS CLUSTER TRANSCRIPTION FACTOR XANC-RELATED"/>
    <property type="match status" value="1"/>
</dbReference>
<dbReference type="PANTHER" id="PTHR39607:SF1">
    <property type="entry name" value="B-ZIP TRANSCRIPTION FACTOR (EUROFUNG)"/>
    <property type="match status" value="1"/>
</dbReference>
<dbReference type="SUPFAM" id="SSF57959">
    <property type="entry name" value="Leucine zipper domain"/>
    <property type="match status" value="1"/>
</dbReference>
<protein>
    <recommendedName>
        <fullName evidence="2">BZIP domain-containing protein</fullName>
    </recommendedName>
</protein>
<proteinExistence type="predicted"/>
<dbReference type="InterPro" id="IPR004827">
    <property type="entry name" value="bZIP"/>
</dbReference>
<feature type="region of interest" description="Disordered" evidence="1">
    <location>
        <begin position="75"/>
        <end position="140"/>
    </location>
</feature>
<dbReference type="EMBL" id="JAULSR010000002">
    <property type="protein sequence ID" value="KAK0629100.1"/>
    <property type="molecule type" value="Genomic_DNA"/>
</dbReference>
<feature type="region of interest" description="Disordered" evidence="1">
    <location>
        <begin position="1"/>
        <end position="46"/>
    </location>
</feature>
<dbReference type="AlphaFoldDB" id="A0AA39X994"/>
<evidence type="ECO:0000313" key="3">
    <source>
        <dbReference type="EMBL" id="KAK0629100.1"/>
    </source>
</evidence>
<comment type="caution">
    <text evidence="3">The sequence shown here is derived from an EMBL/GenBank/DDBJ whole genome shotgun (WGS) entry which is preliminary data.</text>
</comment>
<dbReference type="InterPro" id="IPR052635">
    <property type="entry name" value="Sec_Metab_Biosynth_Reg"/>
</dbReference>
<evidence type="ECO:0000256" key="1">
    <source>
        <dbReference type="SAM" id="MobiDB-lite"/>
    </source>
</evidence>
<dbReference type="CDD" id="cd14688">
    <property type="entry name" value="bZIP_YAP"/>
    <property type="match status" value="1"/>
</dbReference>
<sequence>MFAMQPQHPYAAYQAQPQPQPARQYSGHSTSSAFSSSANPDEDWTKISDLAERRRIQNRIAQRNYRKKLKRRLEELERRAGSDGASSSGSEKQSSSSSKNSSKRSQQQTPKAQKQSPQSPPKTMSRGAYTPPMHHDDEYLFPQSYDDRERSHTPPMFSYSTYPPPPDDMMMAPYGSVPAYRPMPTESYPEYLAATTVSVTLPSMTHFSDALKREPCYPEDNLPYLPYNGYIQGVEMGPGGTLHTNICLM</sequence>
<evidence type="ECO:0000313" key="4">
    <source>
        <dbReference type="Proteomes" id="UP001174934"/>
    </source>
</evidence>
<gene>
    <name evidence="3" type="ORF">B0T17DRAFT_614926</name>
</gene>